<organism evidence="1 2">
    <name type="scientific">Candidatus Venteria ishoeyi</name>
    <dbReference type="NCBI Taxonomy" id="1899563"/>
    <lineage>
        <taxon>Bacteria</taxon>
        <taxon>Pseudomonadati</taxon>
        <taxon>Pseudomonadota</taxon>
        <taxon>Gammaproteobacteria</taxon>
        <taxon>Thiotrichales</taxon>
        <taxon>Thiotrichaceae</taxon>
        <taxon>Venteria</taxon>
    </lineage>
</organism>
<evidence type="ECO:0000313" key="1">
    <source>
        <dbReference type="EMBL" id="SEH05351.1"/>
    </source>
</evidence>
<dbReference type="AlphaFoldDB" id="A0A1H6F7H9"/>
<name>A0A1H6F7H9_9GAMM</name>
<dbReference type="RefSeq" id="WP_177428283.1">
    <property type="nucleotide sequence ID" value="NZ_FMSV02000205.1"/>
</dbReference>
<dbReference type="Proteomes" id="UP000236724">
    <property type="component" value="Unassembled WGS sequence"/>
</dbReference>
<reference evidence="1 2" key="1">
    <citation type="submission" date="2016-10" db="EMBL/GenBank/DDBJ databases">
        <authorList>
            <person name="de Groot N.N."/>
        </authorList>
    </citation>
    <scope>NUCLEOTIDE SEQUENCE [LARGE SCALE GENOMIC DNA]</scope>
    <source>
        <strain evidence="1">MBHS1</strain>
    </source>
</reference>
<evidence type="ECO:0000313" key="2">
    <source>
        <dbReference type="Proteomes" id="UP000236724"/>
    </source>
</evidence>
<proteinExistence type="predicted"/>
<gene>
    <name evidence="1" type="ORF">MBHS_01204</name>
</gene>
<accession>A0A1H6F7H9</accession>
<dbReference type="EMBL" id="FMSV02000205">
    <property type="protein sequence ID" value="SEH05351.1"/>
    <property type="molecule type" value="Genomic_DNA"/>
</dbReference>
<keyword evidence="2" id="KW-1185">Reference proteome</keyword>
<sequence>MSKKIIKNQIWKSTKFCINDKGILVSLDNDLPIETALFWEYYINDLKDKK</sequence>
<protein>
    <submittedName>
        <fullName evidence="1">Uncharacterized protein</fullName>
    </submittedName>
</protein>